<dbReference type="RefSeq" id="XP_012209789.1">
    <property type="nucleotide sequence ID" value="XM_012354399.1"/>
</dbReference>
<dbReference type="EMBL" id="KK583348">
    <property type="protein sequence ID" value="KDO19485.1"/>
    <property type="molecule type" value="Genomic_DNA"/>
</dbReference>
<keyword evidence="2" id="KW-1185">Reference proteome</keyword>
<evidence type="ECO:0000313" key="1">
    <source>
        <dbReference type="EMBL" id="KDO19485.1"/>
    </source>
</evidence>
<reference evidence="1 2" key="1">
    <citation type="journal article" date="2013" name="PLoS Genet.">
        <title>Distinctive expansion of potential virulence genes in the genome of the oomycete fish pathogen Saprolegnia parasitica.</title>
        <authorList>
            <person name="Jiang R.H."/>
            <person name="de Bruijn I."/>
            <person name="Haas B.J."/>
            <person name="Belmonte R."/>
            <person name="Lobach L."/>
            <person name="Christie J."/>
            <person name="van den Ackerveken G."/>
            <person name="Bottin A."/>
            <person name="Bulone V."/>
            <person name="Diaz-Moreno S.M."/>
            <person name="Dumas B."/>
            <person name="Fan L."/>
            <person name="Gaulin E."/>
            <person name="Govers F."/>
            <person name="Grenville-Briggs L.J."/>
            <person name="Horner N.R."/>
            <person name="Levin J.Z."/>
            <person name="Mammella M."/>
            <person name="Meijer H.J."/>
            <person name="Morris P."/>
            <person name="Nusbaum C."/>
            <person name="Oome S."/>
            <person name="Phillips A.J."/>
            <person name="van Rooyen D."/>
            <person name="Rzeszutek E."/>
            <person name="Saraiva M."/>
            <person name="Secombes C.J."/>
            <person name="Seidl M.F."/>
            <person name="Snel B."/>
            <person name="Stassen J.H."/>
            <person name="Sykes S."/>
            <person name="Tripathy S."/>
            <person name="van den Berg H."/>
            <person name="Vega-Arreguin J.C."/>
            <person name="Wawra S."/>
            <person name="Young S.K."/>
            <person name="Zeng Q."/>
            <person name="Dieguez-Uribeondo J."/>
            <person name="Russ C."/>
            <person name="Tyler B.M."/>
            <person name="van West P."/>
        </authorList>
    </citation>
    <scope>NUCLEOTIDE SEQUENCE [LARGE SCALE GENOMIC DNA]</scope>
    <source>
        <strain evidence="1 2">CBS 223.65</strain>
    </source>
</reference>
<sequence>MAQREMARERARVLAKLKLKYGQKRDEIQSKRRERYFAHKMGLFTRSHQPRLQRLSLAYILN</sequence>
<organism evidence="1 2">
    <name type="scientific">Saprolegnia parasitica (strain CBS 223.65)</name>
    <dbReference type="NCBI Taxonomy" id="695850"/>
    <lineage>
        <taxon>Eukaryota</taxon>
        <taxon>Sar</taxon>
        <taxon>Stramenopiles</taxon>
        <taxon>Oomycota</taxon>
        <taxon>Saprolegniomycetes</taxon>
        <taxon>Saprolegniales</taxon>
        <taxon>Saprolegniaceae</taxon>
        <taxon>Saprolegnia</taxon>
    </lineage>
</organism>
<dbReference type="VEuPathDB" id="FungiDB:SPRG_15291"/>
<proteinExistence type="predicted"/>
<protein>
    <submittedName>
        <fullName evidence="1">Uncharacterized protein</fullName>
    </submittedName>
</protein>
<dbReference type="AlphaFoldDB" id="A0A067BRQ7"/>
<dbReference type="KEGG" id="spar:SPRG_15291"/>
<dbReference type="Proteomes" id="UP000030745">
    <property type="component" value="Unassembled WGS sequence"/>
</dbReference>
<name>A0A067BRQ7_SAPPC</name>
<dbReference type="GeneID" id="24137032"/>
<gene>
    <name evidence="1" type="ORF">SPRG_15291</name>
</gene>
<evidence type="ECO:0000313" key="2">
    <source>
        <dbReference type="Proteomes" id="UP000030745"/>
    </source>
</evidence>
<accession>A0A067BRQ7</accession>